<evidence type="ECO:0000256" key="3">
    <source>
        <dbReference type="ARBA" id="ARBA00022553"/>
    </source>
</evidence>
<feature type="region of interest" description="Disordered" evidence="9">
    <location>
        <begin position="340"/>
        <end position="383"/>
    </location>
</feature>
<dbReference type="SUPFAM" id="SSF55874">
    <property type="entry name" value="ATPase domain of HSP90 chaperone/DNA topoisomerase II/histidine kinase"/>
    <property type="match status" value="1"/>
</dbReference>
<proteinExistence type="predicted"/>
<evidence type="ECO:0000313" key="13">
    <source>
        <dbReference type="EMBL" id="GAA2860698.1"/>
    </source>
</evidence>
<keyword evidence="14" id="KW-1185">Reference proteome</keyword>
<keyword evidence="5" id="KW-0547">Nucleotide-binding</keyword>
<reference evidence="14" key="1">
    <citation type="journal article" date="2019" name="Int. J. Syst. Evol. Microbiol.">
        <title>The Global Catalogue of Microorganisms (GCM) 10K type strain sequencing project: providing services to taxonomists for standard genome sequencing and annotation.</title>
        <authorList>
            <consortium name="The Broad Institute Genomics Platform"/>
            <consortium name="The Broad Institute Genome Sequencing Center for Infectious Disease"/>
            <person name="Wu L."/>
            <person name="Ma J."/>
        </authorList>
    </citation>
    <scope>NUCLEOTIDE SEQUENCE [LARGE SCALE GENOMIC DNA]</scope>
    <source>
        <strain evidence="14">JCM 6242</strain>
    </source>
</reference>
<evidence type="ECO:0000256" key="1">
    <source>
        <dbReference type="ARBA" id="ARBA00000085"/>
    </source>
</evidence>
<dbReference type="Pfam" id="PF07730">
    <property type="entry name" value="HisKA_3"/>
    <property type="match status" value="1"/>
</dbReference>
<feature type="compositionally biased region" description="Gly residues" evidence="9">
    <location>
        <begin position="373"/>
        <end position="383"/>
    </location>
</feature>
<name>A0ABP6I9X7_9ACTN</name>
<evidence type="ECO:0000256" key="10">
    <source>
        <dbReference type="SAM" id="Phobius"/>
    </source>
</evidence>
<dbReference type="EC" id="2.7.13.3" evidence="2"/>
<organism evidence="13 14">
    <name type="scientific">Streptosporangium fragile</name>
    <dbReference type="NCBI Taxonomy" id="46186"/>
    <lineage>
        <taxon>Bacteria</taxon>
        <taxon>Bacillati</taxon>
        <taxon>Actinomycetota</taxon>
        <taxon>Actinomycetes</taxon>
        <taxon>Streptosporangiales</taxon>
        <taxon>Streptosporangiaceae</taxon>
        <taxon>Streptosporangium</taxon>
    </lineage>
</organism>
<keyword evidence="8" id="KW-0902">Two-component regulatory system</keyword>
<evidence type="ECO:0000259" key="11">
    <source>
        <dbReference type="Pfam" id="PF02518"/>
    </source>
</evidence>
<feature type="transmembrane region" description="Helical" evidence="10">
    <location>
        <begin position="43"/>
        <end position="61"/>
    </location>
</feature>
<dbReference type="Gene3D" id="3.30.565.10">
    <property type="entry name" value="Histidine kinase-like ATPase, C-terminal domain"/>
    <property type="match status" value="1"/>
</dbReference>
<protein>
    <recommendedName>
        <fullName evidence="2">histidine kinase</fullName>
        <ecNumber evidence="2">2.7.13.3</ecNumber>
    </recommendedName>
</protein>
<dbReference type="InterPro" id="IPR036890">
    <property type="entry name" value="HATPase_C_sf"/>
</dbReference>
<keyword evidence="6" id="KW-0418">Kinase</keyword>
<sequence length="419" mass="44448">MTTWIQRASRREAAVDLLLWVVLCLPVALAPAIPPWWPSGGYASVWVAVAGALLLGVAVLVSRRTPLGALLAVLAVGSWNVEEGLATTRLWEFGGPVKVGPLNGFTLAMVVLAYLAGRRAVAPRPAVLGFAAILGLGTALTLVSSCGPAPDAATSRFWIPALSGVLLSALLPWTVGRLRRQRVEQRIRERSLITTQALLRERNRIAQDMHDSLGHDLALIALRAAALEMAPDLAERHRAAAGELRAAAADTTERLRQVIGVLREDDPAPLSPPQESVAAIVERAKDSGMRVELRGEGSLRDRTASRVVQEALTNAAKHAPGAPVTVEVLGEPDRIVVTVTSHAPEPPVGRPLRDAPAGRSRRETAAERLRGDTAGGPSGGLGLIGLRERVRLAGGSFESGPRDGGFLVTARFPREDGVR</sequence>
<feature type="transmembrane region" description="Helical" evidence="10">
    <location>
        <begin position="17"/>
        <end position="37"/>
    </location>
</feature>
<dbReference type="PANTHER" id="PTHR24421">
    <property type="entry name" value="NITRATE/NITRITE SENSOR PROTEIN NARX-RELATED"/>
    <property type="match status" value="1"/>
</dbReference>
<keyword evidence="10" id="KW-0812">Transmembrane</keyword>
<feature type="transmembrane region" description="Helical" evidence="10">
    <location>
        <begin position="126"/>
        <end position="145"/>
    </location>
</feature>
<dbReference type="InterPro" id="IPR003594">
    <property type="entry name" value="HATPase_dom"/>
</dbReference>
<dbReference type="RefSeq" id="WP_344969824.1">
    <property type="nucleotide sequence ID" value="NZ_BAAAVI010000010.1"/>
</dbReference>
<evidence type="ECO:0000259" key="12">
    <source>
        <dbReference type="Pfam" id="PF07730"/>
    </source>
</evidence>
<keyword evidence="3" id="KW-0597">Phosphoprotein</keyword>
<comment type="catalytic activity">
    <reaction evidence="1">
        <text>ATP + protein L-histidine = ADP + protein N-phospho-L-histidine.</text>
        <dbReference type="EC" id="2.7.13.3"/>
    </reaction>
</comment>
<gene>
    <name evidence="13" type="ORF">GCM10010517_19350</name>
</gene>
<evidence type="ECO:0000256" key="6">
    <source>
        <dbReference type="ARBA" id="ARBA00022777"/>
    </source>
</evidence>
<dbReference type="PANTHER" id="PTHR24421:SF10">
    <property type="entry name" value="NITRATE_NITRITE SENSOR PROTEIN NARQ"/>
    <property type="match status" value="1"/>
</dbReference>
<evidence type="ECO:0000256" key="9">
    <source>
        <dbReference type="SAM" id="MobiDB-lite"/>
    </source>
</evidence>
<evidence type="ECO:0000256" key="8">
    <source>
        <dbReference type="ARBA" id="ARBA00023012"/>
    </source>
</evidence>
<feature type="transmembrane region" description="Helical" evidence="10">
    <location>
        <begin position="157"/>
        <end position="176"/>
    </location>
</feature>
<keyword evidence="7" id="KW-0067">ATP-binding</keyword>
<evidence type="ECO:0000256" key="5">
    <source>
        <dbReference type="ARBA" id="ARBA00022741"/>
    </source>
</evidence>
<feature type="domain" description="Histidine kinase/HSP90-like ATPase" evidence="11">
    <location>
        <begin position="304"/>
        <end position="415"/>
    </location>
</feature>
<dbReference type="EMBL" id="BAAAVI010000010">
    <property type="protein sequence ID" value="GAA2860698.1"/>
    <property type="molecule type" value="Genomic_DNA"/>
</dbReference>
<accession>A0ABP6I9X7</accession>
<evidence type="ECO:0000256" key="7">
    <source>
        <dbReference type="ARBA" id="ARBA00022840"/>
    </source>
</evidence>
<evidence type="ECO:0000256" key="4">
    <source>
        <dbReference type="ARBA" id="ARBA00022679"/>
    </source>
</evidence>
<keyword evidence="10" id="KW-0472">Membrane</keyword>
<evidence type="ECO:0000313" key="14">
    <source>
        <dbReference type="Proteomes" id="UP001500831"/>
    </source>
</evidence>
<feature type="compositionally biased region" description="Basic and acidic residues" evidence="9">
    <location>
        <begin position="360"/>
        <end position="371"/>
    </location>
</feature>
<comment type="caution">
    <text evidence="13">The sequence shown here is derived from an EMBL/GenBank/DDBJ whole genome shotgun (WGS) entry which is preliminary data.</text>
</comment>
<dbReference type="Gene3D" id="1.20.5.1930">
    <property type="match status" value="1"/>
</dbReference>
<dbReference type="CDD" id="cd16917">
    <property type="entry name" value="HATPase_UhpB-NarQ-NarX-like"/>
    <property type="match status" value="1"/>
</dbReference>
<dbReference type="Proteomes" id="UP001500831">
    <property type="component" value="Unassembled WGS sequence"/>
</dbReference>
<keyword evidence="4" id="KW-0808">Transferase</keyword>
<feature type="domain" description="Signal transduction histidine kinase subgroup 3 dimerisation and phosphoacceptor" evidence="12">
    <location>
        <begin position="201"/>
        <end position="265"/>
    </location>
</feature>
<dbReference type="Pfam" id="PF02518">
    <property type="entry name" value="HATPase_c"/>
    <property type="match status" value="1"/>
</dbReference>
<dbReference type="InterPro" id="IPR011712">
    <property type="entry name" value="Sig_transdc_His_kin_sub3_dim/P"/>
</dbReference>
<evidence type="ECO:0000256" key="2">
    <source>
        <dbReference type="ARBA" id="ARBA00012438"/>
    </source>
</evidence>
<dbReference type="InterPro" id="IPR050482">
    <property type="entry name" value="Sensor_HK_TwoCompSys"/>
</dbReference>
<keyword evidence="10" id="KW-1133">Transmembrane helix</keyword>